<dbReference type="PROSITE" id="PS51683">
    <property type="entry name" value="SAM_OMT_II"/>
    <property type="match status" value="1"/>
</dbReference>
<evidence type="ECO:0000259" key="6">
    <source>
        <dbReference type="Pfam" id="PF00891"/>
    </source>
</evidence>
<keyword evidence="9" id="KW-1185">Reference proteome</keyword>
<evidence type="ECO:0000256" key="3">
    <source>
        <dbReference type="ARBA" id="ARBA00022691"/>
    </source>
</evidence>
<accession>A0AAU9PSB1</accession>
<evidence type="ECO:0000313" key="9">
    <source>
        <dbReference type="Proteomes" id="UP001157418"/>
    </source>
</evidence>
<dbReference type="Gene3D" id="1.10.10.10">
    <property type="entry name" value="Winged helix-like DNA-binding domain superfamily/Winged helix DNA-binding domain"/>
    <property type="match status" value="1"/>
</dbReference>
<comment type="similarity">
    <text evidence="4">Belongs to the class I-like SAM-binding methyltransferase superfamily. Cation-independent O-methyltransferase family. COMT subfamily.</text>
</comment>
<name>A0AAU9PSB1_9ASTR</name>
<evidence type="ECO:0000256" key="4">
    <source>
        <dbReference type="ARBA" id="ARBA00034481"/>
    </source>
</evidence>
<keyword evidence="1" id="KW-0489">Methyltransferase</keyword>
<dbReference type="InterPro" id="IPR001077">
    <property type="entry name" value="COMT_C"/>
</dbReference>
<evidence type="ECO:0000256" key="2">
    <source>
        <dbReference type="ARBA" id="ARBA00022679"/>
    </source>
</evidence>
<dbReference type="Gene3D" id="3.40.50.150">
    <property type="entry name" value="Vaccinia Virus protein VP39"/>
    <property type="match status" value="1"/>
</dbReference>
<dbReference type="InterPro" id="IPR036388">
    <property type="entry name" value="WH-like_DNA-bd_sf"/>
</dbReference>
<feature type="active site" description="Proton acceptor" evidence="5">
    <location>
        <position position="262"/>
    </location>
</feature>
<dbReference type="PIRSF" id="PIRSF005739">
    <property type="entry name" value="O-mtase"/>
    <property type="match status" value="1"/>
</dbReference>
<dbReference type="Pfam" id="PF00891">
    <property type="entry name" value="Methyltransf_2"/>
    <property type="match status" value="1"/>
</dbReference>
<feature type="domain" description="O-methyltransferase C-terminal" evidence="6">
    <location>
        <begin position="132"/>
        <end position="337"/>
    </location>
</feature>
<feature type="domain" description="O-methyltransferase dimerisation" evidence="7">
    <location>
        <begin position="21"/>
        <end position="109"/>
    </location>
</feature>
<keyword evidence="2" id="KW-0808">Transferase</keyword>
<reference evidence="8 9" key="1">
    <citation type="submission" date="2022-01" db="EMBL/GenBank/DDBJ databases">
        <authorList>
            <person name="Xiong W."/>
            <person name="Schranz E."/>
        </authorList>
    </citation>
    <scope>NUCLEOTIDE SEQUENCE [LARGE SCALE GENOMIC DNA]</scope>
</reference>
<dbReference type="SUPFAM" id="SSF53335">
    <property type="entry name" value="S-adenosyl-L-methionine-dependent methyltransferases"/>
    <property type="match status" value="1"/>
</dbReference>
<dbReference type="GO" id="GO:0046983">
    <property type="term" value="F:protein dimerization activity"/>
    <property type="evidence" value="ECO:0007669"/>
    <property type="project" value="InterPro"/>
</dbReference>
<evidence type="ECO:0000256" key="5">
    <source>
        <dbReference type="PIRSR" id="PIRSR005739-1"/>
    </source>
</evidence>
<protein>
    <submittedName>
        <fullName evidence="8">Uncharacterized protein</fullName>
    </submittedName>
</protein>
<evidence type="ECO:0000313" key="8">
    <source>
        <dbReference type="EMBL" id="CAH1453308.1"/>
    </source>
</evidence>
<dbReference type="Pfam" id="PF08100">
    <property type="entry name" value="Dimerisation"/>
    <property type="match status" value="1"/>
</dbReference>
<dbReference type="InterPro" id="IPR029063">
    <property type="entry name" value="SAM-dependent_MTases_sf"/>
</dbReference>
<dbReference type="Proteomes" id="UP001157418">
    <property type="component" value="Unassembled WGS sequence"/>
</dbReference>
<comment type="caution">
    <text evidence="8">The sequence shown here is derived from an EMBL/GenBank/DDBJ whole genome shotgun (WGS) entry which is preliminary data.</text>
</comment>
<dbReference type="InterPro" id="IPR016461">
    <property type="entry name" value="COMT-like"/>
</dbReference>
<dbReference type="InterPro" id="IPR012967">
    <property type="entry name" value="COMT_dimerisation"/>
</dbReference>
<organism evidence="8 9">
    <name type="scientific">Lactuca virosa</name>
    <dbReference type="NCBI Taxonomy" id="75947"/>
    <lineage>
        <taxon>Eukaryota</taxon>
        <taxon>Viridiplantae</taxon>
        <taxon>Streptophyta</taxon>
        <taxon>Embryophyta</taxon>
        <taxon>Tracheophyta</taxon>
        <taxon>Spermatophyta</taxon>
        <taxon>Magnoliopsida</taxon>
        <taxon>eudicotyledons</taxon>
        <taxon>Gunneridae</taxon>
        <taxon>Pentapetalae</taxon>
        <taxon>asterids</taxon>
        <taxon>campanulids</taxon>
        <taxon>Asterales</taxon>
        <taxon>Asteraceae</taxon>
        <taxon>Cichorioideae</taxon>
        <taxon>Cichorieae</taxon>
        <taxon>Lactucinae</taxon>
        <taxon>Lactuca</taxon>
    </lineage>
</organism>
<dbReference type="AlphaFoldDB" id="A0AAU9PSB1"/>
<dbReference type="SUPFAM" id="SSF46785">
    <property type="entry name" value="Winged helix' DNA-binding domain"/>
    <property type="match status" value="1"/>
</dbReference>
<dbReference type="EMBL" id="CAKMRJ010005745">
    <property type="protein sequence ID" value="CAH1453308.1"/>
    <property type="molecule type" value="Genomic_DNA"/>
</dbReference>
<dbReference type="GO" id="GO:0008171">
    <property type="term" value="F:O-methyltransferase activity"/>
    <property type="evidence" value="ECO:0007669"/>
    <property type="project" value="InterPro"/>
</dbReference>
<evidence type="ECO:0000256" key="1">
    <source>
        <dbReference type="ARBA" id="ARBA00022603"/>
    </source>
</evidence>
<dbReference type="PANTHER" id="PTHR11746">
    <property type="entry name" value="O-METHYLTRANSFERASE"/>
    <property type="match status" value="1"/>
</dbReference>
<evidence type="ECO:0000259" key="7">
    <source>
        <dbReference type="Pfam" id="PF08100"/>
    </source>
</evidence>
<dbReference type="InterPro" id="IPR036390">
    <property type="entry name" value="WH_DNA-bd_sf"/>
</dbReference>
<sequence length="357" mass="39645">MNTQGGIEDNAAIIGKAQIARHLFGSFDAMAIRCCVELGIADIISNHNRPTTLSEIATGINSPSVNVDGLARLMRFLVHRKIFDEIPQSDDGKADTIYSLNHCSNWLVNHKNITMTPFVMLYTDPFMLSPLRDLSRSIKEGGTAFKMAHGDEIFDFSLINSEFNKMFNEGMACLTKSTMDVIMLNYKNGFLGMKGSVVDVGGGTGVAISEIVKAYPHLKGINFDLPQVISTAPTYDGVTHVAGDMFKAIPPAETIFIKYILHNWSNDDCVKILKNCRKAIHVDTGKVIIVEIVQQPAQDDLVNDVHVSLDLVMSAYFSNGRERTEGEWKKLLGESGFYRYNIIYIHEIVSIIEAFLL</sequence>
<dbReference type="GO" id="GO:0032259">
    <property type="term" value="P:methylation"/>
    <property type="evidence" value="ECO:0007669"/>
    <property type="project" value="UniProtKB-KW"/>
</dbReference>
<keyword evidence="3" id="KW-0949">S-adenosyl-L-methionine</keyword>
<gene>
    <name evidence="8" type="ORF">LVIROSA_LOCUS38562</name>
</gene>
<proteinExistence type="inferred from homology"/>